<evidence type="ECO:0000313" key="6">
    <source>
        <dbReference type="Proteomes" id="UP000246004"/>
    </source>
</evidence>
<keyword evidence="2" id="KW-0472">Membrane</keyword>
<feature type="transmembrane region" description="Helical" evidence="2">
    <location>
        <begin position="7"/>
        <end position="25"/>
    </location>
</feature>
<protein>
    <submittedName>
        <fullName evidence="3">Uncharacterized protein</fullName>
    </submittedName>
</protein>
<keyword evidence="2" id="KW-0812">Transmembrane</keyword>
<dbReference type="EMBL" id="LMVN01000026">
    <property type="protein sequence ID" value="PAV06723.1"/>
    <property type="molecule type" value="Genomic_DNA"/>
</dbReference>
<feature type="region of interest" description="Disordered" evidence="1">
    <location>
        <begin position="152"/>
        <end position="195"/>
    </location>
</feature>
<reference evidence="3 5" key="2">
    <citation type="journal article" date="2017" name="BMC Genomics">
        <title>Genomic analysis of methanogenic archaea reveals a shift towards energy conservation.</title>
        <authorList>
            <person name="Gilmore S.P."/>
            <person name="Henske J.K."/>
            <person name="Sexton J.A."/>
            <person name="Solomon K.V."/>
            <person name="Seppala S."/>
            <person name="Yoo J.I."/>
            <person name="Huyett L.M."/>
            <person name="Pressman A."/>
            <person name="Cogan J.Z."/>
            <person name="Kivenson V."/>
            <person name="Peng X."/>
            <person name="Tan Y."/>
            <person name="Valentine D.L."/>
            <person name="O'Malley M.A."/>
        </authorList>
    </citation>
    <scope>NUCLEOTIDE SEQUENCE [LARGE SCALE GENOMIC DNA]</scope>
    <source>
        <strain evidence="3 5">1R-7</strain>
    </source>
</reference>
<feature type="compositionally biased region" description="Low complexity" evidence="1">
    <location>
        <begin position="164"/>
        <end position="191"/>
    </location>
</feature>
<proteinExistence type="predicted"/>
<dbReference type="EMBL" id="LWMS01000048">
    <property type="protein sequence ID" value="PWL07526.1"/>
    <property type="molecule type" value="Genomic_DNA"/>
</dbReference>
<keyword evidence="5" id="KW-1185">Reference proteome</keyword>
<sequence length="235" mass="26218">MRNRSKIIIIILIIIALIAGIYSYTSYENYQNITMNGLKCEVPESNVNITNSSDYQIYDNTKDNLKIIVYDEYETNNTNETTSFDKVKNTAQTNITSLTKANVTYNKSQSGLCSYYGNYSGRNVLITTPNENTLIHILQTLKVEPLEVKTSNDTNETVKEDTTNSKSSSAQTTKSSKSSSKSSVKSSKSSSGGLWYDNEYGGWYDSNGRTAFEGQFPKGTSRKEVIRTLKEIGEG</sequence>
<dbReference type="AlphaFoldDB" id="A0A2A2HBV9"/>
<keyword evidence="2" id="KW-1133">Transmembrane helix</keyword>
<accession>A0A2A2HBV9</accession>
<name>A0A2A2HBV9_9EURY</name>
<evidence type="ECO:0000313" key="4">
    <source>
        <dbReference type="EMBL" id="PWL07526.1"/>
    </source>
</evidence>
<evidence type="ECO:0000313" key="5">
    <source>
        <dbReference type="Proteomes" id="UP000217528"/>
    </source>
</evidence>
<reference evidence="4 6" key="1">
    <citation type="submission" date="2016-04" db="EMBL/GenBank/DDBJ databases">
        <title>Genome sequence of Methanosphaera cuniculi DSM 4103.</title>
        <authorList>
            <person name="Poehlein A."/>
            <person name="Seedorf H."/>
            <person name="Daniel R."/>
        </authorList>
    </citation>
    <scope>NUCLEOTIDE SEQUENCE [LARGE SCALE GENOMIC DNA]</scope>
    <source>
        <strain evidence="4 6">DSM 4103</strain>
    </source>
</reference>
<evidence type="ECO:0000313" key="3">
    <source>
        <dbReference type="EMBL" id="PAV06723.1"/>
    </source>
</evidence>
<evidence type="ECO:0000256" key="2">
    <source>
        <dbReference type="SAM" id="Phobius"/>
    </source>
</evidence>
<evidence type="ECO:0000256" key="1">
    <source>
        <dbReference type="SAM" id="MobiDB-lite"/>
    </source>
</evidence>
<dbReference type="RefSeq" id="WP_095609154.1">
    <property type="nucleotide sequence ID" value="NZ_LMVN01000026.1"/>
</dbReference>
<dbReference type="Proteomes" id="UP000217528">
    <property type="component" value="Unassembled WGS sequence"/>
</dbReference>
<gene>
    <name evidence="3" type="ORF">ASJ82_06110</name>
    <name evidence="4" type="ORF">MSCUN_16080</name>
</gene>
<organism evidence="3 5">
    <name type="scientific">Methanosphaera cuniculi</name>
    <dbReference type="NCBI Taxonomy" id="1077256"/>
    <lineage>
        <taxon>Archaea</taxon>
        <taxon>Methanobacteriati</taxon>
        <taxon>Methanobacteriota</taxon>
        <taxon>Methanomada group</taxon>
        <taxon>Methanobacteria</taxon>
        <taxon>Methanobacteriales</taxon>
        <taxon>Methanobacteriaceae</taxon>
        <taxon>Methanosphaera</taxon>
    </lineage>
</organism>
<dbReference type="Proteomes" id="UP000246004">
    <property type="component" value="Unassembled WGS sequence"/>
</dbReference>
<dbReference type="OrthoDB" id="77980at2157"/>
<comment type="caution">
    <text evidence="3">The sequence shown here is derived from an EMBL/GenBank/DDBJ whole genome shotgun (WGS) entry which is preliminary data.</text>
</comment>